<feature type="domain" description="Acylphosphatase-like" evidence="2">
    <location>
        <begin position="6"/>
        <end position="92"/>
    </location>
</feature>
<evidence type="ECO:0000313" key="4">
    <source>
        <dbReference type="Proteomes" id="UP000017981"/>
    </source>
</evidence>
<proteinExistence type="predicted"/>
<dbReference type="GO" id="GO:0008270">
    <property type="term" value="F:zinc ion binding"/>
    <property type="evidence" value="ECO:0007669"/>
    <property type="project" value="InterPro"/>
</dbReference>
<organism evidence="3 4">
    <name type="scientific">Crocosphaera watsonii WH 0005</name>
    <dbReference type="NCBI Taxonomy" id="423472"/>
    <lineage>
        <taxon>Bacteria</taxon>
        <taxon>Bacillati</taxon>
        <taxon>Cyanobacteriota</taxon>
        <taxon>Cyanophyceae</taxon>
        <taxon>Oscillatoriophycideae</taxon>
        <taxon>Chroococcales</taxon>
        <taxon>Aphanothecaceae</taxon>
        <taxon>Crocosphaera</taxon>
    </lineage>
</organism>
<dbReference type="Gene3D" id="3.90.870.50">
    <property type="match status" value="1"/>
</dbReference>
<protein>
    <recommendedName>
        <fullName evidence="1">acylphosphatase</fullName>
        <ecNumber evidence="1">3.6.1.7</ecNumber>
    </recommendedName>
</protein>
<dbReference type="EMBL" id="CAQL01000498">
    <property type="protein sequence ID" value="CCQ55867.1"/>
    <property type="molecule type" value="Genomic_DNA"/>
</dbReference>
<dbReference type="SUPFAM" id="SSF55821">
    <property type="entry name" value="YrdC/RibB"/>
    <property type="match status" value="1"/>
</dbReference>
<evidence type="ECO:0000259" key="2">
    <source>
        <dbReference type="PROSITE" id="PS51160"/>
    </source>
</evidence>
<dbReference type="InterPro" id="IPR011125">
    <property type="entry name" value="Znf_HypF"/>
</dbReference>
<dbReference type="AlphaFoldDB" id="T2ISW7"/>
<name>T2ISW7_CROWT</name>
<dbReference type="GO" id="GO:0016743">
    <property type="term" value="F:carboxyl- or carbamoyltransferase activity"/>
    <property type="evidence" value="ECO:0007669"/>
    <property type="project" value="TreeGrafter"/>
</dbReference>
<dbReference type="Pfam" id="PF07503">
    <property type="entry name" value="zf-HYPF"/>
    <property type="match status" value="2"/>
</dbReference>
<reference evidence="3 4" key="2">
    <citation type="submission" date="2013-09" db="EMBL/GenBank/DDBJ databases">
        <title>Whole genome comparison of six Crocosphaera watsonii strains with differing phenotypes.</title>
        <authorList>
            <person name="Bench S.R."/>
            <person name="Heller P."/>
            <person name="Frank I."/>
            <person name="Arciniega M."/>
            <person name="Shilova I.N."/>
            <person name="Zehr J.P."/>
        </authorList>
    </citation>
    <scope>NUCLEOTIDE SEQUENCE [LARGE SCALE GENOMIC DNA]</scope>
    <source>
        <strain evidence="3 4">WH 0005</strain>
    </source>
</reference>
<gene>
    <name evidence="3" type="ORF">CWATWH0005_4710</name>
</gene>
<dbReference type="Pfam" id="PF00708">
    <property type="entry name" value="Acylphosphatase"/>
    <property type="match status" value="1"/>
</dbReference>
<dbReference type="PANTHER" id="PTHR42959">
    <property type="entry name" value="CARBAMOYLTRANSFERASE"/>
    <property type="match status" value="1"/>
</dbReference>
<feature type="active site" evidence="1">
    <location>
        <position position="21"/>
    </location>
</feature>
<dbReference type="GO" id="GO:0003998">
    <property type="term" value="F:acylphosphatase activity"/>
    <property type="evidence" value="ECO:0007669"/>
    <property type="project" value="UniProtKB-EC"/>
</dbReference>
<dbReference type="PROSITE" id="PS51160">
    <property type="entry name" value="ACYLPHOSPHATASE_3"/>
    <property type="match status" value="1"/>
</dbReference>
<dbReference type="EC" id="3.6.1.7" evidence="1"/>
<keyword evidence="1" id="KW-0378">Hydrolase</keyword>
<dbReference type="InterPro" id="IPR001792">
    <property type="entry name" value="Acylphosphatase-like_dom"/>
</dbReference>
<accession>T2ISW7</accession>
<dbReference type="Proteomes" id="UP000017981">
    <property type="component" value="Unassembled WGS sequence"/>
</dbReference>
<dbReference type="InterPro" id="IPR051060">
    <property type="entry name" value="Carbamoyltrans_HypF-like"/>
</dbReference>
<dbReference type="GO" id="GO:0051604">
    <property type="term" value="P:protein maturation"/>
    <property type="evidence" value="ECO:0007669"/>
    <property type="project" value="TreeGrafter"/>
</dbReference>
<sequence length="244" mass="27787">MNQFNRLKIIIQGAVQGVGFRPFIYRLARELNLKGWVNNSAAGVFIEVEGSETNLKKFLSRIDQEKPPISQINSLETTWLEPVNYTNFEIRHSSGGEKTAIVLPDLATCPDCLQEIFDPHNRRYLYPFTNCTNCGPRYTIIEELPYDRPHTTMKNFTMCESCQAEYENPLDRRFHAQPNACPVCGPRLQLWDKKEEILGNDNDALNLSINALKKVKLLALKGLGGFQLIVNAKNRESVQTIKKA</sequence>
<dbReference type="PROSITE" id="PS00150">
    <property type="entry name" value="ACYLPHOSPHATASE_1"/>
    <property type="match status" value="1"/>
</dbReference>
<dbReference type="InterPro" id="IPR017945">
    <property type="entry name" value="DHBP_synth_RibB-like_a/b_dom"/>
</dbReference>
<reference evidence="3 4" key="1">
    <citation type="submission" date="2013-01" db="EMBL/GenBank/DDBJ databases">
        <authorList>
            <person name="Bench S."/>
        </authorList>
    </citation>
    <scope>NUCLEOTIDE SEQUENCE [LARGE SCALE GENOMIC DNA]</scope>
    <source>
        <strain evidence="3 4">WH 0005</strain>
    </source>
</reference>
<evidence type="ECO:0000256" key="1">
    <source>
        <dbReference type="PROSITE-ProRule" id="PRU00520"/>
    </source>
</evidence>
<evidence type="ECO:0000313" key="3">
    <source>
        <dbReference type="EMBL" id="CCQ55867.1"/>
    </source>
</evidence>
<comment type="catalytic activity">
    <reaction evidence="1">
        <text>an acyl phosphate + H2O = a carboxylate + phosphate + H(+)</text>
        <dbReference type="Rhea" id="RHEA:14965"/>
        <dbReference type="ChEBI" id="CHEBI:15377"/>
        <dbReference type="ChEBI" id="CHEBI:15378"/>
        <dbReference type="ChEBI" id="CHEBI:29067"/>
        <dbReference type="ChEBI" id="CHEBI:43474"/>
        <dbReference type="ChEBI" id="CHEBI:59918"/>
        <dbReference type="EC" id="3.6.1.7"/>
    </reaction>
</comment>
<dbReference type="InterPro" id="IPR036046">
    <property type="entry name" value="Acylphosphatase-like_dom_sf"/>
</dbReference>
<dbReference type="InterPro" id="IPR017968">
    <property type="entry name" value="Acylphosphatase_CS"/>
</dbReference>
<feature type="active site" evidence="1">
    <location>
        <position position="39"/>
    </location>
</feature>
<comment type="caution">
    <text evidence="3">The sequence shown here is derived from an EMBL/GenBank/DDBJ whole genome shotgun (WGS) entry which is preliminary data.</text>
</comment>
<dbReference type="SUPFAM" id="SSF54975">
    <property type="entry name" value="Acylphosphatase/BLUF domain-like"/>
    <property type="match status" value="1"/>
</dbReference>
<dbReference type="PANTHER" id="PTHR42959:SF1">
    <property type="entry name" value="CARBAMOYLTRANSFERASE HYPF"/>
    <property type="match status" value="1"/>
</dbReference>